<reference evidence="2" key="1">
    <citation type="journal article" date="2020" name="G3 (Bethesda)">
        <title>High-Quality Assemblies for Three Invasive Social Wasps from the &lt;i&gt;Vespula&lt;/i&gt; Genus.</title>
        <authorList>
            <person name="Harrop T.W.R."/>
            <person name="Guhlin J."/>
            <person name="McLaughlin G.M."/>
            <person name="Permina E."/>
            <person name="Stockwell P."/>
            <person name="Gilligan J."/>
            <person name="Le Lec M.F."/>
            <person name="Gruber M.A.M."/>
            <person name="Quinn O."/>
            <person name="Lovegrove M."/>
            <person name="Duncan E.J."/>
            <person name="Remnant E.J."/>
            <person name="Van Eeckhoven J."/>
            <person name="Graham B."/>
            <person name="Knapp R.A."/>
            <person name="Langford K.W."/>
            <person name="Kronenberg Z."/>
            <person name="Press M.O."/>
            <person name="Eacker S.M."/>
            <person name="Wilson-Rankin E.E."/>
            <person name="Purcell J."/>
            <person name="Lester P.J."/>
            <person name="Dearden P.K."/>
        </authorList>
    </citation>
    <scope>NUCLEOTIDE SEQUENCE</scope>
    <source>
        <strain evidence="2">Marl-1</strain>
    </source>
</reference>
<dbReference type="Proteomes" id="UP000614350">
    <property type="component" value="Unassembled WGS sequence"/>
</dbReference>
<dbReference type="AlphaFoldDB" id="A0A834JJ04"/>
<accession>A0A834JJ04</accession>
<dbReference type="EMBL" id="JACSEA010000011">
    <property type="protein sequence ID" value="KAF7389124.1"/>
    <property type="molecule type" value="Genomic_DNA"/>
</dbReference>
<feature type="region of interest" description="Disordered" evidence="1">
    <location>
        <begin position="28"/>
        <end position="104"/>
    </location>
</feature>
<sequence>MEIFSTESRWLLDEVDKEDVARRHAFARLKSISGMGHDEGDNGTSGTTKPLAKKEEKQKGEEEEEEEEEVEEESGRPKEGSRQRREKRDDEEKGERRETASLDD</sequence>
<gene>
    <name evidence="2" type="ORF">HZH66_010261</name>
</gene>
<organism evidence="2 3">
    <name type="scientific">Vespula vulgaris</name>
    <name type="common">Yellow jacket</name>
    <name type="synonym">Wasp</name>
    <dbReference type="NCBI Taxonomy" id="7454"/>
    <lineage>
        <taxon>Eukaryota</taxon>
        <taxon>Metazoa</taxon>
        <taxon>Ecdysozoa</taxon>
        <taxon>Arthropoda</taxon>
        <taxon>Hexapoda</taxon>
        <taxon>Insecta</taxon>
        <taxon>Pterygota</taxon>
        <taxon>Neoptera</taxon>
        <taxon>Endopterygota</taxon>
        <taxon>Hymenoptera</taxon>
        <taxon>Apocrita</taxon>
        <taxon>Aculeata</taxon>
        <taxon>Vespoidea</taxon>
        <taxon>Vespidae</taxon>
        <taxon>Vespinae</taxon>
        <taxon>Vespula</taxon>
    </lineage>
</organism>
<proteinExistence type="predicted"/>
<comment type="caution">
    <text evidence="2">The sequence shown here is derived from an EMBL/GenBank/DDBJ whole genome shotgun (WGS) entry which is preliminary data.</text>
</comment>
<protein>
    <submittedName>
        <fullName evidence="2">Uncharacterized protein</fullName>
    </submittedName>
</protein>
<keyword evidence="3" id="KW-1185">Reference proteome</keyword>
<name>A0A834JJ04_VESVU</name>
<evidence type="ECO:0000313" key="2">
    <source>
        <dbReference type="EMBL" id="KAF7389124.1"/>
    </source>
</evidence>
<feature type="compositionally biased region" description="Basic and acidic residues" evidence="1">
    <location>
        <begin position="73"/>
        <end position="104"/>
    </location>
</feature>
<evidence type="ECO:0000256" key="1">
    <source>
        <dbReference type="SAM" id="MobiDB-lite"/>
    </source>
</evidence>
<evidence type="ECO:0000313" key="3">
    <source>
        <dbReference type="Proteomes" id="UP000614350"/>
    </source>
</evidence>
<feature type="compositionally biased region" description="Acidic residues" evidence="1">
    <location>
        <begin position="61"/>
        <end position="72"/>
    </location>
</feature>